<organism evidence="7 8">
    <name type="scientific">Micromonospora zhanjiangensis</name>
    <dbReference type="NCBI Taxonomy" id="1522057"/>
    <lineage>
        <taxon>Bacteria</taxon>
        <taxon>Bacillati</taxon>
        <taxon>Actinomycetota</taxon>
        <taxon>Actinomycetes</taxon>
        <taxon>Micromonosporales</taxon>
        <taxon>Micromonosporaceae</taxon>
        <taxon>Micromonospora</taxon>
    </lineage>
</organism>
<dbReference type="InterPro" id="IPR011766">
    <property type="entry name" value="TPP_enzyme_TPP-bd"/>
</dbReference>
<dbReference type="Pfam" id="PF00205">
    <property type="entry name" value="TPP_enzyme_M"/>
    <property type="match status" value="1"/>
</dbReference>
<dbReference type="InterPro" id="IPR012000">
    <property type="entry name" value="Thiamin_PyroP_enz_cen_dom"/>
</dbReference>
<evidence type="ECO:0000256" key="3">
    <source>
        <dbReference type="RuleBase" id="RU362132"/>
    </source>
</evidence>
<dbReference type="CDD" id="cd02002">
    <property type="entry name" value="TPP_BFDC"/>
    <property type="match status" value="1"/>
</dbReference>
<dbReference type="EMBL" id="JBHSBN010000009">
    <property type="protein sequence ID" value="MFC4107361.1"/>
    <property type="molecule type" value="Genomic_DNA"/>
</dbReference>
<reference evidence="8" key="1">
    <citation type="journal article" date="2019" name="Int. J. Syst. Evol. Microbiol.">
        <title>The Global Catalogue of Microorganisms (GCM) 10K type strain sequencing project: providing services to taxonomists for standard genome sequencing and annotation.</title>
        <authorList>
            <consortium name="The Broad Institute Genomics Platform"/>
            <consortium name="The Broad Institute Genome Sequencing Center for Infectious Disease"/>
            <person name="Wu L."/>
            <person name="Ma J."/>
        </authorList>
    </citation>
    <scope>NUCLEOTIDE SEQUENCE [LARGE SCALE GENOMIC DNA]</scope>
    <source>
        <strain evidence="8">2902at01</strain>
    </source>
</reference>
<dbReference type="InterPro" id="IPR029035">
    <property type="entry name" value="DHS-like_NAD/FAD-binding_dom"/>
</dbReference>
<protein>
    <submittedName>
        <fullName evidence="7">Benzoylformate decarboxylase</fullName>
        <ecNumber evidence="7">4.1.1.7</ecNumber>
    </submittedName>
</protein>
<dbReference type="Pfam" id="PF02775">
    <property type="entry name" value="TPP_enzyme_C"/>
    <property type="match status" value="1"/>
</dbReference>
<dbReference type="Proteomes" id="UP001595868">
    <property type="component" value="Unassembled WGS sequence"/>
</dbReference>
<evidence type="ECO:0000256" key="2">
    <source>
        <dbReference type="ARBA" id="ARBA00023052"/>
    </source>
</evidence>
<dbReference type="SUPFAM" id="SSF52518">
    <property type="entry name" value="Thiamin diphosphate-binding fold (THDP-binding)"/>
    <property type="match status" value="2"/>
</dbReference>
<keyword evidence="2 3" id="KW-0786">Thiamine pyrophosphate</keyword>
<evidence type="ECO:0000259" key="6">
    <source>
        <dbReference type="Pfam" id="PF02776"/>
    </source>
</evidence>
<keyword evidence="8" id="KW-1185">Reference proteome</keyword>
<keyword evidence="7" id="KW-0456">Lyase</keyword>
<dbReference type="PANTHER" id="PTHR18968:SF133">
    <property type="entry name" value="BENZOYLFORMATE DECARBOXYLASE"/>
    <property type="match status" value="1"/>
</dbReference>
<dbReference type="EC" id="4.1.1.7" evidence="7"/>
<dbReference type="CDD" id="cd07035">
    <property type="entry name" value="TPP_PYR_POX_like"/>
    <property type="match status" value="1"/>
</dbReference>
<proteinExistence type="inferred from homology"/>
<dbReference type="RefSeq" id="WP_377546169.1">
    <property type="nucleotide sequence ID" value="NZ_JBHSBN010000009.1"/>
</dbReference>
<name>A0ABV8KMM3_9ACTN</name>
<evidence type="ECO:0000256" key="1">
    <source>
        <dbReference type="ARBA" id="ARBA00007812"/>
    </source>
</evidence>
<dbReference type="Pfam" id="PF02776">
    <property type="entry name" value="TPP_enzyme_N"/>
    <property type="match status" value="1"/>
</dbReference>
<dbReference type="Gene3D" id="3.40.50.1220">
    <property type="entry name" value="TPP-binding domain"/>
    <property type="match status" value="1"/>
</dbReference>
<dbReference type="SUPFAM" id="SSF52467">
    <property type="entry name" value="DHS-like NAD/FAD-binding domain"/>
    <property type="match status" value="1"/>
</dbReference>
<sequence length="532" mass="55603">MATVRDVTLDLLRELGMTTVFGNPGSTEEPFLSGFPDDFTYVHALQEASAVAMADGYAQATGRPAHVNLHTAPGVGNGMGNLVTAWHNRTPLVVTAGQQTRAMLLLEPRLTNRQPTELARPYVKWSYEPVRARDVPAALMRGYASAVQPPAGPVLLSVPLDDWQQPADPPPAVRVVSHRVAPEPDRLRQFADVLAGSRNPVLVVGAAVDRAGGWPAAVALAERLRAPVWSAPSPERAGFPGDHPQFQGTLPFAAGPLAERLAGHDTVLVVGAPVFRYYPHVAGPHLPAGSRLLHVTDDPEEAAQAAVGDSVLGDPALACAALAELLPTADRPLPPPVPAPPVPDAGVPLSPKALFAALAREWPPDGVLVAETPSNVGLLRRYLPARRPASFFTGASGGLGFGLPAAVGIALGERHTGRCRPVLAVIGDGSFHYSVQALWTAARHRLPVVFVVPMNGQYAILKAFARHEGTPGVPGLDLPGLDILAIAQGYGCAAAVADSTDAVTEAVRTGLARTSGPTVLAVPITPEAPDIL</sequence>
<dbReference type="InterPro" id="IPR012001">
    <property type="entry name" value="Thiamin_PyroP_enz_TPP-bd_dom"/>
</dbReference>
<feature type="domain" description="Thiamine pyrophosphate enzyme N-terminal TPP-binding" evidence="6">
    <location>
        <begin position="3"/>
        <end position="104"/>
    </location>
</feature>
<comment type="caution">
    <text evidence="7">The sequence shown here is derived from an EMBL/GenBank/DDBJ whole genome shotgun (WGS) entry which is preliminary data.</text>
</comment>
<dbReference type="Gene3D" id="3.40.50.970">
    <property type="match status" value="2"/>
</dbReference>
<feature type="domain" description="Thiamine pyrophosphate enzyme TPP-binding" evidence="5">
    <location>
        <begin position="379"/>
        <end position="522"/>
    </location>
</feature>
<dbReference type="PANTHER" id="PTHR18968">
    <property type="entry name" value="THIAMINE PYROPHOSPHATE ENZYMES"/>
    <property type="match status" value="1"/>
</dbReference>
<dbReference type="GO" id="GO:0050695">
    <property type="term" value="F:benzoylformate decarboxylase activity"/>
    <property type="evidence" value="ECO:0007669"/>
    <property type="project" value="UniProtKB-EC"/>
</dbReference>
<evidence type="ECO:0000259" key="4">
    <source>
        <dbReference type="Pfam" id="PF00205"/>
    </source>
</evidence>
<accession>A0ABV8KMM3</accession>
<comment type="similarity">
    <text evidence="1 3">Belongs to the TPP enzyme family.</text>
</comment>
<gene>
    <name evidence="7" type="primary">mdlC</name>
    <name evidence="7" type="ORF">ACFOX0_15700</name>
</gene>
<evidence type="ECO:0000313" key="8">
    <source>
        <dbReference type="Proteomes" id="UP001595868"/>
    </source>
</evidence>
<dbReference type="InterPro" id="IPR045229">
    <property type="entry name" value="TPP_enz"/>
</dbReference>
<dbReference type="NCBIfam" id="NF005485">
    <property type="entry name" value="PRK07092.1"/>
    <property type="match status" value="1"/>
</dbReference>
<feature type="domain" description="Thiamine pyrophosphate enzyme central" evidence="4">
    <location>
        <begin position="188"/>
        <end position="322"/>
    </location>
</feature>
<dbReference type="InterPro" id="IPR029061">
    <property type="entry name" value="THDP-binding"/>
</dbReference>
<evidence type="ECO:0000259" key="5">
    <source>
        <dbReference type="Pfam" id="PF02775"/>
    </source>
</evidence>
<evidence type="ECO:0000313" key="7">
    <source>
        <dbReference type="EMBL" id="MFC4107361.1"/>
    </source>
</evidence>